<sequence length="156" mass="16490">MGYQITEACKGCTLCAQKCPVGAITGNKKEMHFISERLCVECGVCGRYCPSASILDGLGQPCVRILPKNMPKATLFDPDNCNGCEYCVNICPFGCLSIQADPSASGAIGICLVDPKDCVGCGFCQQVCHKEAIRVMAPTELAESRGELVATATARS</sequence>
<proteinExistence type="predicted"/>
<dbReference type="PROSITE" id="PS00198">
    <property type="entry name" value="4FE4S_FER_1"/>
    <property type="match status" value="1"/>
</dbReference>
<dbReference type="GO" id="GO:0051539">
    <property type="term" value="F:4 iron, 4 sulfur cluster binding"/>
    <property type="evidence" value="ECO:0007669"/>
    <property type="project" value="UniProtKB-KW"/>
</dbReference>
<dbReference type="Pfam" id="PF12838">
    <property type="entry name" value="Fer4_7"/>
    <property type="match status" value="1"/>
</dbReference>
<evidence type="ECO:0000256" key="4">
    <source>
        <dbReference type="ARBA" id="ARBA00023014"/>
    </source>
</evidence>
<keyword evidence="3" id="KW-0408">Iron</keyword>
<evidence type="ECO:0000313" key="6">
    <source>
        <dbReference type="EMBL" id="MBI2877371.1"/>
    </source>
</evidence>
<dbReference type="GO" id="GO:0046872">
    <property type="term" value="F:metal ion binding"/>
    <property type="evidence" value="ECO:0007669"/>
    <property type="project" value="UniProtKB-KW"/>
</dbReference>
<organism evidence="6 7">
    <name type="scientific">Tectimicrobiota bacterium</name>
    <dbReference type="NCBI Taxonomy" id="2528274"/>
    <lineage>
        <taxon>Bacteria</taxon>
        <taxon>Pseudomonadati</taxon>
        <taxon>Nitrospinota/Tectimicrobiota group</taxon>
        <taxon>Candidatus Tectimicrobiota</taxon>
    </lineage>
</organism>
<dbReference type="PROSITE" id="PS51379">
    <property type="entry name" value="4FE4S_FER_2"/>
    <property type="match status" value="4"/>
</dbReference>
<dbReference type="InterPro" id="IPR017900">
    <property type="entry name" value="4Fe4S_Fe_S_CS"/>
</dbReference>
<gene>
    <name evidence="6" type="ORF">HYY20_10860</name>
</gene>
<comment type="caution">
    <text evidence="6">The sequence shown here is derived from an EMBL/GenBank/DDBJ whole genome shotgun (WGS) entry which is preliminary data.</text>
</comment>
<keyword evidence="2" id="KW-0479">Metal-binding</keyword>
<feature type="domain" description="4Fe-4S ferredoxin-type" evidence="5">
    <location>
        <begin position="30"/>
        <end position="60"/>
    </location>
</feature>
<feature type="domain" description="4Fe-4S ferredoxin-type" evidence="5">
    <location>
        <begin position="1"/>
        <end position="29"/>
    </location>
</feature>
<dbReference type="Gene3D" id="3.30.70.20">
    <property type="match status" value="3"/>
</dbReference>
<feature type="domain" description="4Fe-4S ferredoxin-type" evidence="5">
    <location>
        <begin position="109"/>
        <end position="138"/>
    </location>
</feature>
<protein>
    <submittedName>
        <fullName evidence="6">4Fe-4S binding protein</fullName>
    </submittedName>
</protein>
<dbReference type="InterPro" id="IPR017896">
    <property type="entry name" value="4Fe4S_Fe-S-bd"/>
</dbReference>
<dbReference type="SUPFAM" id="SSF54862">
    <property type="entry name" value="4Fe-4S ferredoxins"/>
    <property type="match status" value="1"/>
</dbReference>
<dbReference type="InterPro" id="IPR050572">
    <property type="entry name" value="Fe-S_Ferredoxin"/>
</dbReference>
<name>A0A932CQP0_UNCTE</name>
<evidence type="ECO:0000256" key="3">
    <source>
        <dbReference type="ARBA" id="ARBA00023004"/>
    </source>
</evidence>
<accession>A0A932CQP0</accession>
<dbReference type="AlphaFoldDB" id="A0A932CQP0"/>
<dbReference type="Proteomes" id="UP000769766">
    <property type="component" value="Unassembled WGS sequence"/>
</dbReference>
<keyword evidence="1" id="KW-0004">4Fe-4S</keyword>
<dbReference type="PANTHER" id="PTHR43687:SF1">
    <property type="entry name" value="FERREDOXIN III"/>
    <property type="match status" value="1"/>
</dbReference>
<evidence type="ECO:0000259" key="5">
    <source>
        <dbReference type="PROSITE" id="PS51379"/>
    </source>
</evidence>
<dbReference type="Pfam" id="PF13187">
    <property type="entry name" value="Fer4_9"/>
    <property type="match status" value="1"/>
</dbReference>
<evidence type="ECO:0000256" key="2">
    <source>
        <dbReference type="ARBA" id="ARBA00022723"/>
    </source>
</evidence>
<dbReference type="EMBL" id="JACPRF010000331">
    <property type="protein sequence ID" value="MBI2877371.1"/>
    <property type="molecule type" value="Genomic_DNA"/>
</dbReference>
<evidence type="ECO:0000313" key="7">
    <source>
        <dbReference type="Proteomes" id="UP000769766"/>
    </source>
</evidence>
<dbReference type="PANTHER" id="PTHR43687">
    <property type="entry name" value="ADENYLYLSULFATE REDUCTASE, BETA SUBUNIT"/>
    <property type="match status" value="1"/>
</dbReference>
<feature type="domain" description="4Fe-4S ferredoxin-type" evidence="5">
    <location>
        <begin position="72"/>
        <end position="101"/>
    </location>
</feature>
<keyword evidence="4" id="KW-0411">Iron-sulfur</keyword>
<reference evidence="6" key="1">
    <citation type="submission" date="2020-07" db="EMBL/GenBank/DDBJ databases">
        <title>Huge and variable diversity of episymbiotic CPR bacteria and DPANN archaea in groundwater ecosystems.</title>
        <authorList>
            <person name="He C.Y."/>
            <person name="Keren R."/>
            <person name="Whittaker M."/>
            <person name="Farag I.F."/>
            <person name="Doudna J."/>
            <person name="Cate J.H.D."/>
            <person name="Banfield J.F."/>
        </authorList>
    </citation>
    <scope>NUCLEOTIDE SEQUENCE</scope>
    <source>
        <strain evidence="6">NC_groundwater_672_Ag_B-0.1um_62_36</strain>
    </source>
</reference>
<evidence type="ECO:0000256" key="1">
    <source>
        <dbReference type="ARBA" id="ARBA00022485"/>
    </source>
</evidence>